<comment type="caution">
    <text evidence="5">The sequence shown here is derived from an EMBL/GenBank/DDBJ whole genome shotgun (WGS) entry which is preliminary data.</text>
</comment>
<evidence type="ECO:0000256" key="3">
    <source>
        <dbReference type="ARBA" id="ARBA00023163"/>
    </source>
</evidence>
<dbReference type="InterPro" id="IPR008920">
    <property type="entry name" value="TF_FadR/GntR_C"/>
</dbReference>
<evidence type="ECO:0000313" key="5">
    <source>
        <dbReference type="EMBL" id="HBC33930.1"/>
    </source>
</evidence>
<dbReference type="Pfam" id="PF07729">
    <property type="entry name" value="FCD"/>
    <property type="match status" value="1"/>
</dbReference>
<evidence type="ECO:0000256" key="2">
    <source>
        <dbReference type="ARBA" id="ARBA00023125"/>
    </source>
</evidence>
<dbReference type="GO" id="GO:0003677">
    <property type="term" value="F:DNA binding"/>
    <property type="evidence" value="ECO:0007669"/>
    <property type="project" value="UniProtKB-KW"/>
</dbReference>
<sequence length="166" mass="18888">MAEYYDVRVGLELEGIALMGQRIPYREVAQLAEDWDPEQARYGMSGSEEFKDAEELFHIRLAELCGNPILVQYLRDVNNHIRIVRRLGLPDQDSVMQTYREHHEICQRILANDMDGAAVMLRAHIHESQAKSREVTLAQLQMRRRERALGTDAGSDSATPGTLPAN</sequence>
<organism evidence="5 6">
    <name type="scientific">Marinobacter adhaerens</name>
    <dbReference type="NCBI Taxonomy" id="1033846"/>
    <lineage>
        <taxon>Bacteria</taxon>
        <taxon>Pseudomonadati</taxon>
        <taxon>Pseudomonadota</taxon>
        <taxon>Gammaproteobacteria</taxon>
        <taxon>Pseudomonadales</taxon>
        <taxon>Marinobacteraceae</taxon>
        <taxon>Marinobacter</taxon>
    </lineage>
</organism>
<evidence type="ECO:0000259" key="4">
    <source>
        <dbReference type="SMART" id="SM00895"/>
    </source>
</evidence>
<proteinExistence type="predicted"/>
<evidence type="ECO:0000256" key="1">
    <source>
        <dbReference type="ARBA" id="ARBA00023015"/>
    </source>
</evidence>
<protein>
    <recommendedName>
        <fullName evidence="4">GntR C-terminal domain-containing protein</fullName>
    </recommendedName>
</protein>
<dbReference type="InterPro" id="IPR011711">
    <property type="entry name" value="GntR_C"/>
</dbReference>
<reference evidence="5 6" key="1">
    <citation type="journal article" date="2018" name="Nat. Biotechnol.">
        <title>A standardized bacterial taxonomy based on genome phylogeny substantially revises the tree of life.</title>
        <authorList>
            <person name="Parks D.H."/>
            <person name="Chuvochina M."/>
            <person name="Waite D.W."/>
            <person name="Rinke C."/>
            <person name="Skarshewski A."/>
            <person name="Chaumeil P.A."/>
            <person name="Hugenholtz P."/>
        </authorList>
    </citation>
    <scope>NUCLEOTIDE SEQUENCE [LARGE SCALE GENOMIC DNA]</scope>
    <source>
        <strain evidence="5">UBA9380</strain>
    </source>
</reference>
<feature type="domain" description="GntR C-terminal" evidence="4">
    <location>
        <begin position="3"/>
        <end position="127"/>
    </location>
</feature>
<name>A0A352IR47_9GAMM</name>
<dbReference type="SMART" id="SM00895">
    <property type="entry name" value="FCD"/>
    <property type="match status" value="1"/>
</dbReference>
<keyword evidence="2" id="KW-0238">DNA-binding</keyword>
<dbReference type="EMBL" id="DNNA01000103">
    <property type="protein sequence ID" value="HBC33930.1"/>
    <property type="molecule type" value="Genomic_DNA"/>
</dbReference>
<keyword evidence="3" id="KW-0804">Transcription</keyword>
<keyword evidence="1" id="KW-0805">Transcription regulation</keyword>
<dbReference type="AlphaFoldDB" id="A0A352IR47"/>
<dbReference type="SUPFAM" id="SSF48008">
    <property type="entry name" value="GntR ligand-binding domain-like"/>
    <property type="match status" value="1"/>
</dbReference>
<dbReference type="PANTHER" id="PTHR43537">
    <property type="entry name" value="TRANSCRIPTIONAL REGULATOR, GNTR FAMILY"/>
    <property type="match status" value="1"/>
</dbReference>
<dbReference type="Gene3D" id="1.20.120.530">
    <property type="entry name" value="GntR ligand-binding domain-like"/>
    <property type="match status" value="1"/>
</dbReference>
<dbReference type="PANTHER" id="PTHR43537:SF5">
    <property type="entry name" value="UXU OPERON TRANSCRIPTIONAL REGULATOR"/>
    <property type="match status" value="1"/>
</dbReference>
<evidence type="ECO:0000313" key="6">
    <source>
        <dbReference type="Proteomes" id="UP000263489"/>
    </source>
</evidence>
<gene>
    <name evidence="5" type="ORF">DC045_06340</name>
</gene>
<accession>A0A352IR47</accession>
<dbReference type="Proteomes" id="UP000263489">
    <property type="component" value="Unassembled WGS sequence"/>
</dbReference>